<keyword evidence="10" id="KW-1185">Reference proteome</keyword>
<reference evidence="10" key="1">
    <citation type="journal article" date="2019" name="Int. J. Syst. Evol. Microbiol.">
        <title>The Global Catalogue of Microorganisms (GCM) 10K type strain sequencing project: providing services to taxonomists for standard genome sequencing and annotation.</title>
        <authorList>
            <consortium name="The Broad Institute Genomics Platform"/>
            <consortium name="The Broad Institute Genome Sequencing Center for Infectious Disease"/>
            <person name="Wu L."/>
            <person name="Ma J."/>
        </authorList>
    </citation>
    <scope>NUCLEOTIDE SEQUENCE [LARGE SCALE GENOMIC DNA]</scope>
    <source>
        <strain evidence="10">JCM 15910</strain>
    </source>
</reference>
<organism evidence="9 10">
    <name type="scientific">Sphingopyxis soli</name>
    <dbReference type="NCBI Taxonomy" id="592051"/>
    <lineage>
        <taxon>Bacteria</taxon>
        <taxon>Pseudomonadati</taxon>
        <taxon>Pseudomonadota</taxon>
        <taxon>Alphaproteobacteria</taxon>
        <taxon>Sphingomonadales</taxon>
        <taxon>Sphingomonadaceae</taxon>
        <taxon>Sphingopyxis</taxon>
    </lineage>
</organism>
<gene>
    <name evidence="9" type="ORF">GCM10009115_11000</name>
</gene>
<dbReference type="Proteomes" id="UP001500738">
    <property type="component" value="Unassembled WGS sequence"/>
</dbReference>
<protein>
    <recommendedName>
        <fullName evidence="8">Probable membrane transporter protein</fullName>
    </recommendedName>
</protein>
<feature type="transmembrane region" description="Helical" evidence="8">
    <location>
        <begin position="228"/>
        <end position="247"/>
    </location>
</feature>
<evidence type="ECO:0000256" key="4">
    <source>
        <dbReference type="ARBA" id="ARBA00022475"/>
    </source>
</evidence>
<comment type="subcellular location">
    <subcellularLocation>
        <location evidence="1 8">Cell membrane</location>
        <topology evidence="1 8">Multi-pass membrane protein</topology>
    </subcellularLocation>
</comment>
<feature type="transmembrane region" description="Helical" evidence="8">
    <location>
        <begin position="38"/>
        <end position="61"/>
    </location>
</feature>
<comment type="similarity">
    <text evidence="2 8">Belongs to the 4-toluene sulfonate uptake permease (TSUP) (TC 2.A.102) family.</text>
</comment>
<sequence length="252" mass="26682">MSILADPVTLAALVVAVILLGMAKGGLAGVGALATPLAALVLPPATAAAVLLPILIVQDVISVWSFRKTWDGWIIGWMLPGAAAGIFAGWFYAERVNEAQLMAALGAITLAFGLYRLWIERGGRVVAASTSPGWVGTIFGAFMGLTSQIAHAGGPPFQMWVTPRKLPHLTFIGTSAILFAVVNWLKVPAYLALGAFPHEVIVAALLLMPLAIVSTLLTVRWLRRIDGARFYGIIYLLMVALGAKLLWDGLSG</sequence>
<dbReference type="Pfam" id="PF01925">
    <property type="entry name" value="TauE"/>
    <property type="match status" value="1"/>
</dbReference>
<evidence type="ECO:0000256" key="7">
    <source>
        <dbReference type="ARBA" id="ARBA00023136"/>
    </source>
</evidence>
<evidence type="ECO:0000256" key="5">
    <source>
        <dbReference type="ARBA" id="ARBA00022692"/>
    </source>
</evidence>
<evidence type="ECO:0000313" key="10">
    <source>
        <dbReference type="Proteomes" id="UP001500738"/>
    </source>
</evidence>
<feature type="transmembrane region" description="Helical" evidence="8">
    <location>
        <begin position="99"/>
        <end position="119"/>
    </location>
</feature>
<keyword evidence="6 8" id="KW-1133">Transmembrane helix</keyword>
<dbReference type="InterPro" id="IPR052017">
    <property type="entry name" value="TSUP"/>
</dbReference>
<keyword evidence="5 8" id="KW-0812">Transmembrane</keyword>
<name>A0ABP3XGU5_9SPHN</name>
<accession>A0ABP3XGU5</accession>
<evidence type="ECO:0000256" key="6">
    <source>
        <dbReference type="ARBA" id="ARBA00022989"/>
    </source>
</evidence>
<keyword evidence="4 8" id="KW-1003">Cell membrane</keyword>
<keyword evidence="3" id="KW-0813">Transport</keyword>
<evidence type="ECO:0000313" key="9">
    <source>
        <dbReference type="EMBL" id="GAA0862825.1"/>
    </source>
</evidence>
<dbReference type="InterPro" id="IPR002781">
    <property type="entry name" value="TM_pro_TauE-like"/>
</dbReference>
<feature type="transmembrane region" description="Helical" evidence="8">
    <location>
        <begin position="171"/>
        <end position="193"/>
    </location>
</feature>
<keyword evidence="7 8" id="KW-0472">Membrane</keyword>
<dbReference type="PANTHER" id="PTHR30269:SF37">
    <property type="entry name" value="MEMBRANE TRANSPORTER PROTEIN"/>
    <property type="match status" value="1"/>
</dbReference>
<evidence type="ECO:0000256" key="8">
    <source>
        <dbReference type="RuleBase" id="RU363041"/>
    </source>
</evidence>
<feature type="transmembrane region" description="Helical" evidence="8">
    <location>
        <begin position="73"/>
        <end position="93"/>
    </location>
</feature>
<evidence type="ECO:0000256" key="2">
    <source>
        <dbReference type="ARBA" id="ARBA00009142"/>
    </source>
</evidence>
<evidence type="ECO:0000256" key="3">
    <source>
        <dbReference type="ARBA" id="ARBA00022448"/>
    </source>
</evidence>
<proteinExistence type="inferred from homology"/>
<dbReference type="RefSeq" id="WP_215355679.1">
    <property type="nucleotide sequence ID" value="NZ_BAAAFE010000004.1"/>
</dbReference>
<comment type="caution">
    <text evidence="9">The sequence shown here is derived from an EMBL/GenBank/DDBJ whole genome shotgun (WGS) entry which is preliminary data.</text>
</comment>
<evidence type="ECO:0000256" key="1">
    <source>
        <dbReference type="ARBA" id="ARBA00004651"/>
    </source>
</evidence>
<feature type="transmembrane region" description="Helical" evidence="8">
    <location>
        <begin position="131"/>
        <end position="151"/>
    </location>
</feature>
<dbReference type="EMBL" id="BAAAFE010000004">
    <property type="protein sequence ID" value="GAA0862825.1"/>
    <property type="molecule type" value="Genomic_DNA"/>
</dbReference>
<dbReference type="PANTHER" id="PTHR30269">
    <property type="entry name" value="TRANSMEMBRANE PROTEIN YFCA"/>
    <property type="match status" value="1"/>
</dbReference>
<feature type="transmembrane region" description="Helical" evidence="8">
    <location>
        <begin position="200"/>
        <end position="222"/>
    </location>
</feature>